<keyword evidence="2" id="KW-0808">Transferase</keyword>
<dbReference type="GO" id="GO:0016740">
    <property type="term" value="F:transferase activity"/>
    <property type="evidence" value="ECO:0007669"/>
    <property type="project" value="UniProtKB-KW"/>
</dbReference>
<evidence type="ECO:0000313" key="3">
    <source>
        <dbReference type="Proteomes" id="UP000571701"/>
    </source>
</evidence>
<name>A0A7W2FTH4_9VIBR</name>
<feature type="domain" description="N-acetyltransferase" evidence="1">
    <location>
        <begin position="120"/>
        <end position="193"/>
    </location>
</feature>
<dbReference type="SUPFAM" id="SSF55729">
    <property type="entry name" value="Acyl-CoA N-acyltransferases (Nat)"/>
    <property type="match status" value="1"/>
</dbReference>
<proteinExistence type="predicted"/>
<dbReference type="RefSeq" id="WP_182110017.1">
    <property type="nucleotide sequence ID" value="NZ_JACFYF010000013.1"/>
</dbReference>
<comment type="caution">
    <text evidence="2">The sequence shown here is derived from an EMBL/GenBank/DDBJ whole genome shotgun (WGS) entry which is preliminary data.</text>
</comment>
<dbReference type="AlphaFoldDB" id="A0A7W2FTH4"/>
<dbReference type="Pfam" id="PF13673">
    <property type="entry name" value="Acetyltransf_10"/>
    <property type="match status" value="1"/>
</dbReference>
<evidence type="ECO:0000313" key="2">
    <source>
        <dbReference type="EMBL" id="MBA5763952.1"/>
    </source>
</evidence>
<organism evidence="2 3">
    <name type="scientific">Vibrio marinisediminis</name>
    <dbReference type="NCBI Taxonomy" id="2758441"/>
    <lineage>
        <taxon>Bacteria</taxon>
        <taxon>Pseudomonadati</taxon>
        <taxon>Pseudomonadota</taxon>
        <taxon>Gammaproteobacteria</taxon>
        <taxon>Vibrionales</taxon>
        <taxon>Vibrionaceae</taxon>
        <taxon>Vibrio</taxon>
    </lineage>
</organism>
<dbReference type="InterPro" id="IPR000182">
    <property type="entry name" value="GNAT_dom"/>
</dbReference>
<dbReference type="InterPro" id="IPR016181">
    <property type="entry name" value="Acyl_CoA_acyltransferase"/>
</dbReference>
<sequence>MLMNLSFNHPDFLPSVEAALADDPLYTLLSDSNSQRRKLVNIFSSRLLNSSRGKLSAYCIGEHIDAAAIWSDLNQPGESSWCKGLICQVKMMTSGSMNEIGKIHKSIQAMESNIESVQKQCDDYLVLLLVDRRYRGQGLASQLIYPTLRKFDLEGRVCGVDTFNPVNLPIYQQYGFDLEASVEFGNGVVNYQMIRRPKG</sequence>
<dbReference type="Gene3D" id="3.40.630.30">
    <property type="match status" value="1"/>
</dbReference>
<keyword evidence="3" id="KW-1185">Reference proteome</keyword>
<dbReference type="Proteomes" id="UP000571701">
    <property type="component" value="Unassembled WGS sequence"/>
</dbReference>
<protein>
    <submittedName>
        <fullName evidence="2">GNAT family N-acetyltransferase</fullName>
    </submittedName>
</protein>
<reference evidence="2 3" key="1">
    <citation type="submission" date="2020-07" db="EMBL/GenBank/DDBJ databases">
        <title>Vibrio marinisediminis sp. nov., isolated from marine sediment.</title>
        <authorList>
            <person name="Ji X."/>
        </authorList>
    </citation>
    <scope>NUCLEOTIDE SEQUENCE [LARGE SCALE GENOMIC DNA]</scope>
    <source>
        <strain evidence="2 3">404</strain>
    </source>
</reference>
<dbReference type="EMBL" id="JACFYF010000013">
    <property type="protein sequence ID" value="MBA5763952.1"/>
    <property type="molecule type" value="Genomic_DNA"/>
</dbReference>
<evidence type="ECO:0000259" key="1">
    <source>
        <dbReference type="Pfam" id="PF13673"/>
    </source>
</evidence>
<accession>A0A7W2FTH4</accession>
<gene>
    <name evidence="2" type="ORF">H2O73_16430</name>
</gene>